<sequence>MTQSLIGRNMLIEQVLRLFHFLIKFGYYSPDDIKNLLKPLINLLNGKNDKPFLPDAEKGSYSKESHKTVLAFKTKDRFEANINAEAIVNAKFQALEVLDLLFTFQFNTRLECFIAKFKTAELTTINKKSKFQSALCPLLEESFDAFDQSKSSIAIQKKAVKELKNMFDFTAYFDSEQITSILMDLTYYKYDKMVNKALALMNKFYSAKTKLFKSAVQAMVLITSDSCHVHREIARTMPILRRFSKAKLNEDQVKSLGAVLDRYTEYAAFFFVILQLQSSKMTIIPGRLKKM</sequence>
<dbReference type="PANTHER" id="PTHR13715">
    <property type="entry name" value="RYANODINE RECEPTOR AND IP3 RECEPTOR"/>
    <property type="match status" value="1"/>
</dbReference>
<reference evidence="3" key="1">
    <citation type="submission" date="2012-12" db="EMBL/GenBank/DDBJ databases">
        <authorList>
            <person name="Hellsten U."/>
            <person name="Grimwood J."/>
            <person name="Chapman J.A."/>
            <person name="Shapiro H."/>
            <person name="Aerts A."/>
            <person name="Otillar R.P."/>
            <person name="Terry A.Y."/>
            <person name="Boore J.L."/>
            <person name="Simakov O."/>
            <person name="Marletaz F."/>
            <person name="Cho S.-J."/>
            <person name="Edsinger-Gonzales E."/>
            <person name="Havlak P."/>
            <person name="Kuo D.-H."/>
            <person name="Larsson T."/>
            <person name="Lv J."/>
            <person name="Arendt D."/>
            <person name="Savage R."/>
            <person name="Osoegawa K."/>
            <person name="de Jong P."/>
            <person name="Lindberg D.R."/>
            <person name="Seaver E.C."/>
            <person name="Weisblat D.A."/>
            <person name="Putnam N.H."/>
            <person name="Grigoriev I.V."/>
            <person name="Rokhsar D.S."/>
        </authorList>
    </citation>
    <scope>NUCLEOTIDE SEQUENCE</scope>
</reference>
<dbReference type="GeneID" id="20199793"/>
<dbReference type="CTD" id="20199793"/>
<dbReference type="EMBL" id="AMQM01001198">
    <property type="status" value="NOT_ANNOTATED_CDS"/>
    <property type="molecule type" value="Genomic_DNA"/>
</dbReference>
<dbReference type="GO" id="GO:0006816">
    <property type="term" value="P:calcium ion transport"/>
    <property type="evidence" value="ECO:0007669"/>
    <property type="project" value="InterPro"/>
</dbReference>
<dbReference type="Proteomes" id="UP000015101">
    <property type="component" value="Unassembled WGS sequence"/>
</dbReference>
<dbReference type="OrthoDB" id="300855at2759"/>
<dbReference type="EMBL" id="AMQM01001197">
    <property type="status" value="NOT_ANNOTATED_CDS"/>
    <property type="molecule type" value="Genomic_DNA"/>
</dbReference>
<dbReference type="InterPro" id="IPR015925">
    <property type="entry name" value="Ryanodine_IP3_receptor"/>
</dbReference>
<dbReference type="PANTHER" id="PTHR13715:SF99">
    <property type="entry name" value="INOSITOL 1,4,5-TRISPHOSPHATE RECEPTOR-LIKE PROTEIN A"/>
    <property type="match status" value="1"/>
</dbReference>
<accession>T1ET93</accession>
<dbReference type="eggNOG" id="KOG3533">
    <property type="taxonomic scope" value="Eukaryota"/>
</dbReference>
<protein>
    <submittedName>
        <fullName evidence="1 2">Uncharacterized protein</fullName>
    </submittedName>
</protein>
<dbReference type="OMA" id="ECFIAKF"/>
<dbReference type="HOGENOM" id="CLU_957373_0_0_1"/>
<keyword evidence="3" id="KW-1185">Reference proteome</keyword>
<dbReference type="InParanoid" id="T1ET93"/>
<proteinExistence type="predicted"/>
<evidence type="ECO:0000313" key="2">
    <source>
        <dbReference type="EnsemblMetazoa" id="HelroP162844"/>
    </source>
</evidence>
<organism evidence="2 3">
    <name type="scientific">Helobdella robusta</name>
    <name type="common">Californian leech</name>
    <dbReference type="NCBI Taxonomy" id="6412"/>
    <lineage>
        <taxon>Eukaryota</taxon>
        <taxon>Metazoa</taxon>
        <taxon>Spiralia</taxon>
        <taxon>Lophotrochozoa</taxon>
        <taxon>Annelida</taxon>
        <taxon>Clitellata</taxon>
        <taxon>Hirudinea</taxon>
        <taxon>Rhynchobdellida</taxon>
        <taxon>Glossiphoniidae</taxon>
        <taxon>Helobdella</taxon>
    </lineage>
</organism>
<dbReference type="KEGG" id="hro:HELRODRAFT_162844"/>
<dbReference type="EnsemblMetazoa" id="HelroT162844">
    <property type="protein sequence ID" value="HelroP162844"/>
    <property type="gene ID" value="HelroG162844"/>
</dbReference>
<dbReference type="RefSeq" id="XP_009023181.1">
    <property type="nucleotide sequence ID" value="XM_009024933.1"/>
</dbReference>
<reference evidence="1 3" key="2">
    <citation type="journal article" date="2013" name="Nature">
        <title>Insights into bilaterian evolution from three spiralian genomes.</title>
        <authorList>
            <person name="Simakov O."/>
            <person name="Marletaz F."/>
            <person name="Cho S.J."/>
            <person name="Edsinger-Gonzales E."/>
            <person name="Havlak P."/>
            <person name="Hellsten U."/>
            <person name="Kuo D.H."/>
            <person name="Larsson T."/>
            <person name="Lv J."/>
            <person name="Arendt D."/>
            <person name="Savage R."/>
            <person name="Osoegawa K."/>
            <person name="de Jong P."/>
            <person name="Grimwood J."/>
            <person name="Chapman J.A."/>
            <person name="Shapiro H."/>
            <person name="Aerts A."/>
            <person name="Otillar R.P."/>
            <person name="Terry A.Y."/>
            <person name="Boore J.L."/>
            <person name="Grigoriev I.V."/>
            <person name="Lindberg D.R."/>
            <person name="Seaver E.C."/>
            <person name="Weisblat D.A."/>
            <person name="Putnam N.H."/>
            <person name="Rokhsar D.S."/>
        </authorList>
    </citation>
    <scope>NUCLEOTIDE SEQUENCE</scope>
</reference>
<dbReference type="STRING" id="6412.T1ET93"/>
<dbReference type="EMBL" id="KB097143">
    <property type="protein sequence ID" value="ESN99321.1"/>
    <property type="molecule type" value="Genomic_DNA"/>
</dbReference>
<reference evidence="2" key="3">
    <citation type="submission" date="2015-06" db="UniProtKB">
        <authorList>
            <consortium name="EnsemblMetazoa"/>
        </authorList>
    </citation>
    <scope>IDENTIFICATION</scope>
</reference>
<evidence type="ECO:0000313" key="3">
    <source>
        <dbReference type="Proteomes" id="UP000015101"/>
    </source>
</evidence>
<evidence type="ECO:0000313" key="1">
    <source>
        <dbReference type="EMBL" id="ESN99321.1"/>
    </source>
</evidence>
<gene>
    <name evidence="2" type="primary">20199793</name>
    <name evidence="1" type="ORF">HELRODRAFT_162844</name>
</gene>
<name>T1ET93_HELRO</name>
<dbReference type="AlphaFoldDB" id="T1ET93"/>